<dbReference type="Gene3D" id="3.40.50.410">
    <property type="entry name" value="von Willebrand factor, type A domain"/>
    <property type="match status" value="1"/>
</dbReference>
<dbReference type="InterPro" id="IPR050525">
    <property type="entry name" value="ECM_Assembly_Org"/>
</dbReference>
<evidence type="ECO:0000313" key="5">
    <source>
        <dbReference type="Proteomes" id="UP001164746"/>
    </source>
</evidence>
<feature type="chain" id="PRO_5046054858" evidence="1">
    <location>
        <begin position="21"/>
        <end position="676"/>
    </location>
</feature>
<dbReference type="PRINTS" id="PR00453">
    <property type="entry name" value="VWFADOMAIN"/>
</dbReference>
<accession>A0ABY7GDU7</accession>
<dbReference type="PANTHER" id="PTHR24020:SF20">
    <property type="entry name" value="PH DOMAIN-CONTAINING PROTEIN"/>
    <property type="match status" value="1"/>
</dbReference>
<dbReference type="SMART" id="SM00494">
    <property type="entry name" value="ChtBD2"/>
    <property type="match status" value="3"/>
</dbReference>
<evidence type="ECO:0000259" key="2">
    <source>
        <dbReference type="PROSITE" id="PS50234"/>
    </source>
</evidence>
<dbReference type="PROSITE" id="PS50940">
    <property type="entry name" value="CHIT_BIND_II"/>
    <property type="match status" value="2"/>
</dbReference>
<keyword evidence="1" id="KW-0732">Signal</keyword>
<dbReference type="CDD" id="cd01450">
    <property type="entry name" value="vWFA_subfamily_ECM"/>
    <property type="match status" value="1"/>
</dbReference>
<feature type="domain" description="VWFA" evidence="2">
    <location>
        <begin position="163"/>
        <end position="338"/>
    </location>
</feature>
<dbReference type="InterPro" id="IPR002557">
    <property type="entry name" value="Chitin-bd_dom"/>
</dbReference>
<dbReference type="Pfam" id="PF00092">
    <property type="entry name" value="VWA"/>
    <property type="match status" value="1"/>
</dbReference>
<dbReference type="PROSITE" id="PS50234">
    <property type="entry name" value="VWFA"/>
    <property type="match status" value="1"/>
</dbReference>
<dbReference type="InterPro" id="IPR036508">
    <property type="entry name" value="Chitin-bd_dom_sf"/>
</dbReference>
<keyword evidence="5" id="KW-1185">Reference proteome</keyword>
<dbReference type="PANTHER" id="PTHR24020">
    <property type="entry name" value="COLLAGEN ALPHA"/>
    <property type="match status" value="1"/>
</dbReference>
<dbReference type="SUPFAM" id="SSF57625">
    <property type="entry name" value="Invertebrate chitin-binding proteins"/>
    <property type="match status" value="1"/>
</dbReference>
<evidence type="ECO:0000256" key="1">
    <source>
        <dbReference type="SAM" id="SignalP"/>
    </source>
</evidence>
<gene>
    <name evidence="4" type="ORF">MAR_034051</name>
</gene>
<feature type="domain" description="Chitin-binding type-2" evidence="3">
    <location>
        <begin position="511"/>
        <end position="578"/>
    </location>
</feature>
<dbReference type="SMART" id="SM00327">
    <property type="entry name" value="VWA"/>
    <property type="match status" value="1"/>
</dbReference>
<evidence type="ECO:0000313" key="4">
    <source>
        <dbReference type="EMBL" id="WAR31509.1"/>
    </source>
</evidence>
<name>A0ABY7GDU7_MYAAR</name>
<evidence type="ECO:0000259" key="3">
    <source>
        <dbReference type="PROSITE" id="PS50940"/>
    </source>
</evidence>
<dbReference type="InterPro" id="IPR002035">
    <property type="entry name" value="VWF_A"/>
</dbReference>
<feature type="signal peptide" evidence="1">
    <location>
        <begin position="1"/>
        <end position="20"/>
    </location>
</feature>
<dbReference type="InterPro" id="IPR036465">
    <property type="entry name" value="vWFA_dom_sf"/>
</dbReference>
<organism evidence="4 5">
    <name type="scientific">Mya arenaria</name>
    <name type="common">Soft-shell clam</name>
    <dbReference type="NCBI Taxonomy" id="6604"/>
    <lineage>
        <taxon>Eukaryota</taxon>
        <taxon>Metazoa</taxon>
        <taxon>Spiralia</taxon>
        <taxon>Lophotrochozoa</taxon>
        <taxon>Mollusca</taxon>
        <taxon>Bivalvia</taxon>
        <taxon>Autobranchia</taxon>
        <taxon>Heteroconchia</taxon>
        <taxon>Euheterodonta</taxon>
        <taxon>Imparidentia</taxon>
        <taxon>Neoheterodontei</taxon>
        <taxon>Myida</taxon>
        <taxon>Myoidea</taxon>
        <taxon>Myidae</taxon>
        <taxon>Mya</taxon>
    </lineage>
</organism>
<proteinExistence type="predicted"/>
<sequence length="676" mass="74654">MNIVAIVVFLAATLLSVTNAIDKTLQPNAYGADVVEAVVNVIRDSCLFAEDRRFLRRLAYVDENEFRATQNKPLLQSQYNLILSRFGITWNAVRWQDLRRPLYSGIAAALFSIYRAGPSGMSWKLEEQGLFWGHNFHGGRPANNFTQLAQILDLGCKTNQQVDLVFVVDTSSSLTANDFTRSIRFLSEVVDGFEISPYNTQVGLVTYSSTARVEFHLNQHTNNVSLHNAINGVHNVPGATQTDKAIDKAITEVFSSGNGARPGAVKVMVVITDGNSDDDLNTLDAANKAHAAGVVTFSVGVGTSIGKTELDNIATDPDCTHAYTVKGYDEIKFLREEIQKATCIVPSLGGAHRTKRNPYPSGAQYETIDYTYMGNMSQHFFSTGGVTVRCYKDGVEILCKDEYFNCTEKWNFNSPCTNANILAGITKFPHPYNNNKFLMCDLSGKMYIVICPPRELYFKDCSQCLGENSVSSSGCGTSLAPTVANPCSRAQILAGDEWDQGLLTCFVASTYSPCRHHVPGTPYLYPHQCDPHQYIHCDTNHQSFVQSCQLDYVFLKTTQTCVPKGQYGTDTYYNTCGGSTTPQYYATTAGQIGPTAGYNGGYTYSTQLWQSPCTHANIANNELYFPVTQDLHKYIQCDLNGRQYLRTCSGSGRDFYDPISHTCVDGPVFVDNIIEG</sequence>
<protein>
    <submittedName>
        <fullName evidence="4">MATN1-like protein</fullName>
    </submittedName>
</protein>
<reference evidence="4" key="1">
    <citation type="submission" date="2022-11" db="EMBL/GenBank/DDBJ databases">
        <title>Centuries of genome instability and evolution in soft-shell clam transmissible cancer (bioRxiv).</title>
        <authorList>
            <person name="Hart S.F.M."/>
            <person name="Yonemitsu M.A."/>
            <person name="Giersch R.M."/>
            <person name="Beal B.F."/>
            <person name="Arriagada G."/>
            <person name="Davis B.W."/>
            <person name="Ostrander E.A."/>
            <person name="Goff S.P."/>
            <person name="Metzger M.J."/>
        </authorList>
    </citation>
    <scope>NUCLEOTIDE SEQUENCE</scope>
    <source>
        <strain evidence="4">MELC-2E11</strain>
        <tissue evidence="4">Siphon/mantle</tissue>
    </source>
</reference>
<dbReference type="SUPFAM" id="SSF53300">
    <property type="entry name" value="vWA-like"/>
    <property type="match status" value="1"/>
</dbReference>
<feature type="domain" description="Chitin-binding type-2" evidence="3">
    <location>
        <begin position="413"/>
        <end position="477"/>
    </location>
</feature>
<dbReference type="EMBL" id="CP111028">
    <property type="protein sequence ID" value="WAR31509.1"/>
    <property type="molecule type" value="Genomic_DNA"/>
</dbReference>
<dbReference type="Proteomes" id="UP001164746">
    <property type="component" value="Chromosome 17"/>
</dbReference>